<accession>A0A1H6NMQ6</accession>
<evidence type="ECO:0000313" key="3">
    <source>
        <dbReference type="Proteomes" id="UP000182272"/>
    </source>
</evidence>
<feature type="coiled-coil region" evidence="1">
    <location>
        <begin position="103"/>
        <end position="130"/>
    </location>
</feature>
<proteinExistence type="predicted"/>
<reference evidence="2 3" key="1">
    <citation type="submission" date="2016-10" db="EMBL/GenBank/DDBJ databases">
        <authorList>
            <person name="de Groot N.N."/>
        </authorList>
    </citation>
    <scope>NUCLEOTIDE SEQUENCE [LARGE SCALE GENOMIC DNA]</scope>
    <source>
        <strain evidence="2 3">LMG 2158</strain>
    </source>
</reference>
<dbReference type="Proteomes" id="UP000182272">
    <property type="component" value="Chromosome I"/>
</dbReference>
<dbReference type="RefSeq" id="WP_019363769.1">
    <property type="nucleotide sequence ID" value="NZ_LT629972.1"/>
</dbReference>
<dbReference type="EMBL" id="LT629972">
    <property type="protein sequence ID" value="SEI17139.1"/>
    <property type="molecule type" value="Genomic_DNA"/>
</dbReference>
<protein>
    <submittedName>
        <fullName evidence="2">Uncharacterized protein</fullName>
    </submittedName>
</protein>
<keyword evidence="1" id="KW-0175">Coiled coil</keyword>
<evidence type="ECO:0000256" key="1">
    <source>
        <dbReference type="SAM" id="Coils"/>
    </source>
</evidence>
<name>A0A1H6NMQ6_9PSED</name>
<dbReference type="OrthoDB" id="7033448at2"/>
<evidence type="ECO:0000313" key="2">
    <source>
        <dbReference type="EMBL" id="SEI17139.1"/>
    </source>
</evidence>
<sequence length="172" mass="19844">MSEKTEKPVLTATVDVAGPRLEVPVAGWNQFIQDTAENMREQFEAIMKTMPFPVDLSRVNHGVYLSFRTHELYCSWVGSWNASRRGQQVQWQDGYDEGRRMGTKTALAERDQLKTENEALRKDAERYRWLRDSSESIHQFYLSTPIWFTGVKFSKQNVDSTIDASMSKGVVE</sequence>
<gene>
    <name evidence="2" type="ORF">SAMN05216581_3314</name>
</gene>
<organism evidence="2 3">
    <name type="scientific">Pseudomonas asplenii</name>
    <dbReference type="NCBI Taxonomy" id="53407"/>
    <lineage>
        <taxon>Bacteria</taxon>
        <taxon>Pseudomonadati</taxon>
        <taxon>Pseudomonadota</taxon>
        <taxon>Gammaproteobacteria</taxon>
        <taxon>Pseudomonadales</taxon>
        <taxon>Pseudomonadaceae</taxon>
        <taxon>Pseudomonas</taxon>
    </lineage>
</organism>
<dbReference type="AlphaFoldDB" id="A0A1H6NMQ6"/>